<sequence>MMQKTLSKCSISLRNVRPPRGGLNTPTLRCIATQAEQTPKPVHLPKKEGDISSVFVSLSSGEVQPLPHRFADLKSHLLGGNADQLKQSWDRLLKALRREIKEIAELGSNVIPEIDYRNIKNAPQSFETALRKRGVAVIRGVIPRDEARRYKEEVEDYVKLNPWTKAFPQNDPQVFELYWSPSQVRARAQPNLIEAQRYLLSFWHSNDPEAMISSVHPLSYADRLRIRHPGDAGFALGPHIDGGSVERWEPNGYGRGKVYEKILQGRWEEYDPWESSCRLAAVSDLYEGAGACSMFRMFQGWLSMSTTAPNEGTLLVNPLFSLSISYVLLRPFFAPRSPPTQSESAVSSTDSFLSPENWTFESQPSSLFQGAHPGHSQELNAALHPHLELAKSMVHVPKVEPGDYVVWHCDTIHAVDKVHNGKLDSSVMYIPACPLTESNAEYLSRQRDNFLRGTPAPDFPGGKGESEHTGRPSVDELKKYADAAGLRAFGFKEFDVAEPGLAVGQKKMLHRANGILGFE</sequence>
<dbReference type="InterPro" id="IPR027443">
    <property type="entry name" value="IPNS-like_sf"/>
</dbReference>
<gene>
    <name evidence="2" type="ORF">L228DRAFT_250599</name>
</gene>
<dbReference type="PANTHER" id="PTHR30613">
    <property type="entry name" value="UNCHARACTERIZED PROTEIN YBIU-RELATED"/>
    <property type="match status" value="1"/>
</dbReference>
<dbReference type="Proteomes" id="UP000076632">
    <property type="component" value="Unassembled WGS sequence"/>
</dbReference>
<proteinExistence type="predicted"/>
<keyword evidence="3" id="KW-1185">Reference proteome</keyword>
<dbReference type="RefSeq" id="XP_018185122.1">
    <property type="nucleotide sequence ID" value="XM_018333373.1"/>
</dbReference>
<name>A0A164ZV04_XYLHT</name>
<dbReference type="EMBL" id="KV407465">
    <property type="protein sequence ID" value="KZF19567.1"/>
    <property type="molecule type" value="Genomic_DNA"/>
</dbReference>
<evidence type="ECO:0000313" key="3">
    <source>
        <dbReference type="Proteomes" id="UP000076632"/>
    </source>
</evidence>
<dbReference type="AlphaFoldDB" id="A0A164ZV04"/>
<dbReference type="Pfam" id="PF07350">
    <property type="entry name" value="Gig2-like"/>
    <property type="match status" value="1"/>
</dbReference>
<protein>
    <submittedName>
        <fullName evidence="2">DUF1479-domain-containing protein</fullName>
    </submittedName>
</protein>
<dbReference type="Gene3D" id="2.60.120.330">
    <property type="entry name" value="B-lactam Antibiotic, Isopenicillin N Synthase, Chain"/>
    <property type="match status" value="1"/>
</dbReference>
<dbReference type="InterPro" id="IPR010856">
    <property type="entry name" value="Gig2-like"/>
</dbReference>
<reference evidence="2 3" key="1">
    <citation type="journal article" date="2016" name="Fungal Biol.">
        <title>The genome of Xylona heveae provides a window into fungal endophytism.</title>
        <authorList>
            <person name="Gazis R."/>
            <person name="Kuo A."/>
            <person name="Riley R."/>
            <person name="LaButti K."/>
            <person name="Lipzen A."/>
            <person name="Lin J."/>
            <person name="Amirebrahimi M."/>
            <person name="Hesse C.N."/>
            <person name="Spatafora J.W."/>
            <person name="Henrissat B."/>
            <person name="Hainaut M."/>
            <person name="Grigoriev I.V."/>
            <person name="Hibbett D.S."/>
        </authorList>
    </citation>
    <scope>NUCLEOTIDE SEQUENCE [LARGE SCALE GENOMIC DNA]</scope>
    <source>
        <strain evidence="2 3">TC161</strain>
    </source>
</reference>
<dbReference type="OrthoDB" id="8249012at2759"/>
<dbReference type="SUPFAM" id="SSF51197">
    <property type="entry name" value="Clavaminate synthase-like"/>
    <property type="match status" value="1"/>
</dbReference>
<feature type="compositionally biased region" description="Basic and acidic residues" evidence="1">
    <location>
        <begin position="464"/>
        <end position="474"/>
    </location>
</feature>
<dbReference type="OMA" id="ISEKWHP"/>
<dbReference type="PANTHER" id="PTHR30613:SF1">
    <property type="entry name" value="DUF1479 DOMAIN PROTEIN (AFU_ORTHOLOGUE AFUA_5G09280)"/>
    <property type="match status" value="1"/>
</dbReference>
<accession>A0A164ZV04</accession>
<dbReference type="GeneID" id="28898510"/>
<evidence type="ECO:0000256" key="1">
    <source>
        <dbReference type="SAM" id="MobiDB-lite"/>
    </source>
</evidence>
<dbReference type="STRING" id="1328760.A0A164ZV04"/>
<feature type="region of interest" description="Disordered" evidence="1">
    <location>
        <begin position="451"/>
        <end position="474"/>
    </location>
</feature>
<organism evidence="2 3">
    <name type="scientific">Xylona heveae (strain CBS 132557 / TC161)</name>
    <dbReference type="NCBI Taxonomy" id="1328760"/>
    <lineage>
        <taxon>Eukaryota</taxon>
        <taxon>Fungi</taxon>
        <taxon>Dikarya</taxon>
        <taxon>Ascomycota</taxon>
        <taxon>Pezizomycotina</taxon>
        <taxon>Xylonomycetes</taxon>
        <taxon>Xylonales</taxon>
        <taxon>Xylonaceae</taxon>
        <taxon>Xylona</taxon>
    </lineage>
</organism>
<dbReference type="InParanoid" id="A0A164ZV04"/>
<evidence type="ECO:0000313" key="2">
    <source>
        <dbReference type="EMBL" id="KZF19567.1"/>
    </source>
</evidence>